<organism evidence="8 9">
    <name type="scientific">Tilletia horrida</name>
    <dbReference type="NCBI Taxonomy" id="155126"/>
    <lineage>
        <taxon>Eukaryota</taxon>
        <taxon>Fungi</taxon>
        <taxon>Dikarya</taxon>
        <taxon>Basidiomycota</taxon>
        <taxon>Ustilaginomycotina</taxon>
        <taxon>Exobasidiomycetes</taxon>
        <taxon>Tilletiales</taxon>
        <taxon>Tilletiaceae</taxon>
        <taxon>Tilletia</taxon>
    </lineage>
</organism>
<sequence length="443" mass="48519">MSTRPANVGIKALEVYFPRTAISETDLEKHDGASAGKYTIGFGQEYMCYSSDKEDIYSYALTVVDQLLTKYNIDPKSIGRLEVGTETIIDKAKAVKTVLMDLFKASGNDDIEGVDSKNACYGGSAAIFNAINWVESSSWDGRDAIVVAGDIAIYAEGAARPVGGAGAIAVLIGPDAPIVFEPVHGSHMANVWDFYKPDLTSEYPFVDGPLTLECYLGALDKSYNNWRRNVAKRAKTEKEEESIASFDYCLFHAPYGKLVQKAFARLLYNDWARGALPNAVVPEGTNKTASVVDKAVEKVFIGVSKSDYDVKIGPTTAAPKKLGNTYSASLWMGLASLISAKTDDELVGKRLSLFTYGSGCAATFFAARINAPLDNLRKNIDLISRLDAIKVQPVSAYIHALELREKNHLIKDYTPEGTVDDIWPGAYYLAKVDHMFRRTYEKA</sequence>
<evidence type="ECO:0000259" key="6">
    <source>
        <dbReference type="Pfam" id="PF01154"/>
    </source>
</evidence>
<evidence type="ECO:0000256" key="5">
    <source>
        <dbReference type="RuleBase" id="RU364071"/>
    </source>
</evidence>
<feature type="active site" description="Proton donor/acceptor" evidence="3">
    <location>
        <position position="252"/>
    </location>
</feature>
<evidence type="ECO:0000256" key="4">
    <source>
        <dbReference type="PIRSR" id="PIRSR610122-2"/>
    </source>
</evidence>
<dbReference type="CDD" id="cd00827">
    <property type="entry name" value="init_cond_enzymes"/>
    <property type="match status" value="1"/>
</dbReference>
<dbReference type="FunFam" id="3.40.47.10:FF:000008">
    <property type="entry name" value="3-hydroxy-3-methylglutaryl coenzyme A synthase"/>
    <property type="match status" value="1"/>
</dbReference>
<accession>A0AAN6JSY0</accession>
<feature type="binding site" evidence="4">
    <location>
        <position position="261"/>
    </location>
    <ligand>
        <name>CoA</name>
        <dbReference type="ChEBI" id="CHEBI:57287"/>
    </ligand>
</feature>
<comment type="function">
    <text evidence="5">Catalyzes the condensation of acetyl-CoA with acetoacetyl-CoA to form HMG-CoA.</text>
</comment>
<dbReference type="NCBIfam" id="TIGR01833">
    <property type="entry name" value="HMG-CoA-S_euk"/>
    <property type="match status" value="1"/>
</dbReference>
<keyword evidence="2 5" id="KW-0808">Transferase</keyword>
<feature type="active site" description="Acyl-thioester intermediate" evidence="3">
    <location>
        <position position="120"/>
    </location>
</feature>
<dbReference type="PROSITE" id="PS01226">
    <property type="entry name" value="HMG_COA_SYNTHASE"/>
    <property type="match status" value="1"/>
</dbReference>
<protein>
    <recommendedName>
        <fullName evidence="5">Hydroxymethylglutaryl-CoA synthase</fullName>
        <shortName evidence="5">HMG-CoA synthase</shortName>
        <ecNumber evidence="5">2.3.3.10</ecNumber>
    </recommendedName>
    <alternativeName>
        <fullName evidence="5">3-hydroxy-3-methylglutaryl coenzyme A synthase</fullName>
    </alternativeName>
</protein>
<dbReference type="InterPro" id="IPR013528">
    <property type="entry name" value="HMG_CoA_synth_N"/>
</dbReference>
<dbReference type="EMBL" id="JAPDMZ010000048">
    <property type="protein sequence ID" value="KAK0553597.1"/>
    <property type="molecule type" value="Genomic_DNA"/>
</dbReference>
<dbReference type="PANTHER" id="PTHR43323">
    <property type="entry name" value="3-HYDROXY-3-METHYLGLUTARYL COENZYME A SYNTHASE"/>
    <property type="match status" value="1"/>
</dbReference>
<dbReference type="InterPro" id="IPR010122">
    <property type="entry name" value="HMG_CoA_synthase_euk"/>
</dbReference>
<evidence type="ECO:0000313" key="8">
    <source>
        <dbReference type="EMBL" id="KAK0553597.1"/>
    </source>
</evidence>
<dbReference type="InterPro" id="IPR000590">
    <property type="entry name" value="HMG_CoA_synt_AS"/>
</dbReference>
<evidence type="ECO:0000259" key="7">
    <source>
        <dbReference type="Pfam" id="PF08540"/>
    </source>
</evidence>
<dbReference type="GO" id="GO:0010142">
    <property type="term" value="P:farnesyl diphosphate biosynthetic process, mevalonate pathway"/>
    <property type="evidence" value="ECO:0007669"/>
    <property type="project" value="InterPro"/>
</dbReference>
<dbReference type="Gene3D" id="3.40.47.10">
    <property type="match status" value="1"/>
</dbReference>
<feature type="active site" description="Proton donor/acceptor" evidence="3">
    <location>
        <position position="86"/>
    </location>
</feature>
<gene>
    <name evidence="8" type="primary">ERG13</name>
    <name evidence="8" type="ORF">OC846_002438</name>
</gene>
<dbReference type="Proteomes" id="UP001176517">
    <property type="component" value="Unassembled WGS sequence"/>
</dbReference>
<evidence type="ECO:0000256" key="2">
    <source>
        <dbReference type="ARBA" id="ARBA00022679"/>
    </source>
</evidence>
<dbReference type="PANTHER" id="PTHR43323:SF2">
    <property type="entry name" value="HYDROXYMETHYLGLUTARYL-COA SYNTHASE"/>
    <property type="match status" value="1"/>
</dbReference>
<feature type="domain" description="Hydroxymethylglutaryl-coenzyme A synthase N-terminal" evidence="6">
    <location>
        <begin position="4"/>
        <end position="177"/>
    </location>
</feature>
<dbReference type="GO" id="GO:0004421">
    <property type="term" value="F:hydroxymethylglutaryl-CoA synthase activity"/>
    <property type="evidence" value="ECO:0007669"/>
    <property type="project" value="UniProtKB-EC"/>
</dbReference>
<dbReference type="Pfam" id="PF01154">
    <property type="entry name" value="HMG_CoA_synt_N"/>
    <property type="match status" value="1"/>
</dbReference>
<evidence type="ECO:0000256" key="1">
    <source>
        <dbReference type="ARBA" id="ARBA00007061"/>
    </source>
</evidence>
<dbReference type="InterPro" id="IPR013746">
    <property type="entry name" value="HMG_CoA_synt_C_dom"/>
</dbReference>
<keyword evidence="8" id="KW-0012">Acyltransferase</keyword>
<comment type="similarity">
    <text evidence="1 5">Belongs to the thiolase-like superfamily. HMG-CoA synthase family.</text>
</comment>
<evidence type="ECO:0000313" key="9">
    <source>
        <dbReference type="Proteomes" id="UP001176517"/>
    </source>
</evidence>
<dbReference type="InterPro" id="IPR016039">
    <property type="entry name" value="Thiolase-like"/>
</dbReference>
<comment type="caution">
    <text evidence="8">The sequence shown here is derived from an EMBL/GenBank/DDBJ whole genome shotgun (WGS) entry which is preliminary data.</text>
</comment>
<dbReference type="EC" id="2.3.3.10" evidence="5"/>
<keyword evidence="9" id="KW-1185">Reference proteome</keyword>
<name>A0AAN6JSY0_9BASI</name>
<comment type="catalytic activity">
    <reaction evidence="5">
        <text>acetoacetyl-CoA + acetyl-CoA + H2O = (3S)-3-hydroxy-3-methylglutaryl-CoA + CoA + H(+)</text>
        <dbReference type="Rhea" id="RHEA:10188"/>
        <dbReference type="ChEBI" id="CHEBI:15377"/>
        <dbReference type="ChEBI" id="CHEBI:15378"/>
        <dbReference type="ChEBI" id="CHEBI:43074"/>
        <dbReference type="ChEBI" id="CHEBI:57286"/>
        <dbReference type="ChEBI" id="CHEBI:57287"/>
        <dbReference type="ChEBI" id="CHEBI:57288"/>
        <dbReference type="EC" id="2.3.3.10"/>
    </reaction>
</comment>
<dbReference type="SUPFAM" id="SSF53901">
    <property type="entry name" value="Thiolase-like"/>
    <property type="match status" value="2"/>
</dbReference>
<evidence type="ECO:0000256" key="3">
    <source>
        <dbReference type="PIRSR" id="PIRSR610122-1"/>
    </source>
</evidence>
<feature type="binding site" evidence="4">
    <location>
        <position position="257"/>
    </location>
    <ligand>
        <name>CoA</name>
        <dbReference type="ChEBI" id="CHEBI:57287"/>
    </ligand>
</feature>
<proteinExistence type="inferred from homology"/>
<dbReference type="AlphaFoldDB" id="A0AAN6JSY0"/>
<reference evidence="8" key="1">
    <citation type="journal article" date="2023" name="PhytoFront">
        <title>Draft Genome Resources of Seven Strains of Tilletia horrida, Causal Agent of Kernel Smut of Rice.</title>
        <authorList>
            <person name="Khanal S."/>
            <person name="Antony Babu S."/>
            <person name="Zhou X.G."/>
        </authorList>
    </citation>
    <scope>NUCLEOTIDE SEQUENCE</scope>
    <source>
        <strain evidence="8">TX6</strain>
    </source>
</reference>
<dbReference type="Pfam" id="PF08540">
    <property type="entry name" value="HMG_CoA_synt_C"/>
    <property type="match status" value="1"/>
</dbReference>
<dbReference type="GO" id="GO:0006084">
    <property type="term" value="P:acetyl-CoA metabolic process"/>
    <property type="evidence" value="ECO:0007669"/>
    <property type="project" value="InterPro"/>
</dbReference>
<dbReference type="GO" id="GO:0006696">
    <property type="term" value="P:ergosterol biosynthetic process"/>
    <property type="evidence" value="ECO:0007669"/>
    <property type="project" value="TreeGrafter"/>
</dbReference>
<feature type="domain" description="Hydroxymethylglutaryl-coenzyme A synthase C-terminal" evidence="7">
    <location>
        <begin position="178"/>
        <end position="442"/>
    </location>
</feature>